<gene>
    <name evidence="1" type="ORF">CP967_02520</name>
</gene>
<name>A0A5J6F3S5_9ACTN</name>
<dbReference type="NCBIfam" id="NF033852">
    <property type="entry name" value="fulvocin_rel"/>
    <property type="match status" value="1"/>
</dbReference>
<keyword evidence="2" id="KW-1185">Reference proteome</keyword>
<accession>A0A5J6F3S5</accession>
<evidence type="ECO:0000313" key="1">
    <source>
        <dbReference type="EMBL" id="QEU70979.1"/>
    </source>
</evidence>
<protein>
    <recommendedName>
        <fullName evidence="3">Bacteriocin fulvocin C-related protein</fullName>
    </recommendedName>
</protein>
<reference evidence="1 2" key="1">
    <citation type="submission" date="2017-09" db="EMBL/GenBank/DDBJ databases">
        <authorList>
            <person name="Lee N."/>
            <person name="Cho B.-K."/>
        </authorList>
    </citation>
    <scope>NUCLEOTIDE SEQUENCE [LARGE SCALE GENOMIC DNA]</scope>
    <source>
        <strain evidence="1 2">ATCC 12769</strain>
    </source>
</reference>
<dbReference type="KEGG" id="snk:CP967_02520"/>
<dbReference type="Proteomes" id="UP000326178">
    <property type="component" value="Chromosome"/>
</dbReference>
<dbReference type="AlphaFoldDB" id="A0A5J6F3S5"/>
<organism evidence="1 2">
    <name type="scientific">Streptomyces nitrosporeus</name>
    <dbReference type="NCBI Taxonomy" id="28894"/>
    <lineage>
        <taxon>Bacteria</taxon>
        <taxon>Bacillati</taxon>
        <taxon>Actinomycetota</taxon>
        <taxon>Actinomycetes</taxon>
        <taxon>Kitasatosporales</taxon>
        <taxon>Streptomycetaceae</taxon>
        <taxon>Streptomyces</taxon>
    </lineage>
</organism>
<evidence type="ECO:0008006" key="3">
    <source>
        <dbReference type="Google" id="ProtNLM"/>
    </source>
</evidence>
<proteinExistence type="predicted"/>
<sequence>MAEERTAHWVLAFDDDCGTCREISAAVQTESRGRLRVAPLRSPEVERWRTQRFGAEPPWAPTLFRLSAASGTRGETDRTVLGAWTGPRMAVPLMRALGPRPARRVLYALGRLRRRAAGKEDALPGAPGGRAAVSRARFLRYTGGAAVAAALVLTGRTPAFAEQEEASAHRWAARRAAEGKLPQTYAEVTAYPPAYRKAVHAASTPQVRARLWSDHLKAFEQARTELSPAQRAVLADARTIAGEPSNFVRAEGSTGPAQPLRGRLLELHRDAVDAYGAEQAYAMLASLGPDGTPPQGGGEVHVAIPDCGCSVRDPYCVLGRCEAGNGRCRVIVDDCGTFYAFDCDGGCPGIPW</sequence>
<evidence type="ECO:0000313" key="2">
    <source>
        <dbReference type="Proteomes" id="UP000326178"/>
    </source>
</evidence>
<dbReference type="EMBL" id="CP023702">
    <property type="protein sequence ID" value="QEU70979.1"/>
    <property type="molecule type" value="Genomic_DNA"/>
</dbReference>